<feature type="chain" id="PRO_5041422510" evidence="1">
    <location>
        <begin position="22"/>
        <end position="240"/>
    </location>
</feature>
<protein>
    <submittedName>
        <fullName evidence="2">SIMPL domain-containing protein</fullName>
    </submittedName>
</protein>
<dbReference type="InterPro" id="IPR007497">
    <property type="entry name" value="SIMPL/DUF541"/>
</dbReference>
<feature type="signal peptide" evidence="1">
    <location>
        <begin position="1"/>
        <end position="21"/>
    </location>
</feature>
<dbReference type="Pfam" id="PF04402">
    <property type="entry name" value="SIMPL"/>
    <property type="match status" value="1"/>
</dbReference>
<dbReference type="Proteomes" id="UP001165565">
    <property type="component" value="Unassembled WGS sequence"/>
</dbReference>
<accession>A0AA41Z9Q6</accession>
<organism evidence="2 3">
    <name type="scientific">Sphingomonas lycopersici</name>
    <dbReference type="NCBI Taxonomy" id="2951807"/>
    <lineage>
        <taxon>Bacteria</taxon>
        <taxon>Pseudomonadati</taxon>
        <taxon>Pseudomonadota</taxon>
        <taxon>Alphaproteobacteria</taxon>
        <taxon>Sphingomonadales</taxon>
        <taxon>Sphingomonadaceae</taxon>
        <taxon>Sphingomonas</taxon>
    </lineage>
</organism>
<reference evidence="2" key="1">
    <citation type="submission" date="2022-06" db="EMBL/GenBank/DDBJ databases">
        <title>Sphingomonas sp. nov. isolated from rhizosphere soil of tomato.</title>
        <authorList>
            <person name="Dong H."/>
            <person name="Gao R."/>
        </authorList>
    </citation>
    <scope>NUCLEOTIDE SEQUENCE</scope>
    <source>
        <strain evidence="2">MMSM24</strain>
    </source>
</reference>
<name>A0AA41Z9Q6_9SPHN</name>
<dbReference type="Gene3D" id="3.30.70.2970">
    <property type="entry name" value="Protein of unknown function (DUF541), domain 2"/>
    <property type="match status" value="1"/>
</dbReference>
<keyword evidence="1" id="KW-0732">Signal</keyword>
<dbReference type="GO" id="GO:0006974">
    <property type="term" value="P:DNA damage response"/>
    <property type="evidence" value="ECO:0007669"/>
    <property type="project" value="TreeGrafter"/>
</dbReference>
<comment type="caution">
    <text evidence="2">The sequence shown here is derived from an EMBL/GenBank/DDBJ whole genome shotgun (WGS) entry which is preliminary data.</text>
</comment>
<dbReference type="PANTHER" id="PTHR34387">
    <property type="entry name" value="SLR1258 PROTEIN"/>
    <property type="match status" value="1"/>
</dbReference>
<dbReference type="EMBL" id="JANFAV010000014">
    <property type="protein sequence ID" value="MCW6536527.1"/>
    <property type="molecule type" value="Genomic_DNA"/>
</dbReference>
<dbReference type="PANTHER" id="PTHR34387:SF1">
    <property type="entry name" value="PERIPLASMIC IMMUNOGENIC PROTEIN"/>
    <property type="match status" value="1"/>
</dbReference>
<dbReference type="RefSeq" id="WP_265270096.1">
    <property type="nucleotide sequence ID" value="NZ_JANFAV010000014.1"/>
</dbReference>
<evidence type="ECO:0000313" key="3">
    <source>
        <dbReference type="Proteomes" id="UP001165565"/>
    </source>
</evidence>
<dbReference type="AlphaFoldDB" id="A0AA41Z9Q6"/>
<dbReference type="Gene3D" id="3.30.110.170">
    <property type="entry name" value="Protein of unknown function (DUF541), domain 1"/>
    <property type="match status" value="1"/>
</dbReference>
<proteinExistence type="predicted"/>
<keyword evidence="3" id="KW-1185">Reference proteome</keyword>
<dbReference type="InterPro" id="IPR052022">
    <property type="entry name" value="26kDa_periplasmic_antigen"/>
</dbReference>
<evidence type="ECO:0000313" key="2">
    <source>
        <dbReference type="EMBL" id="MCW6536527.1"/>
    </source>
</evidence>
<sequence>MRLIFSLVTLAACAAATPALAQAATPAILPDGTLLDITATGQVSRTPDIATIRAGVVTQAPTAAAALSENAARMTRVIQALKAAGIAERDIMTSSVGLSPQYRYQQNEAPVITGYQASNNVSVKFRDIAKSGAALDALVKAGANQIDGPSMSIDKPGAALDEARAEAVKTARTRAELYAKAAGLRVVRIVSINENGENDGGSPRPPVAYMRAAKADMAETPIVAGETELSVTLGVRFLLQ</sequence>
<gene>
    <name evidence="2" type="ORF">NEE01_17255</name>
</gene>
<evidence type="ECO:0000256" key="1">
    <source>
        <dbReference type="SAM" id="SignalP"/>
    </source>
</evidence>